<organism evidence="1 2">
    <name type="scientific">Parelaphostrongylus tenuis</name>
    <name type="common">Meningeal worm</name>
    <dbReference type="NCBI Taxonomy" id="148309"/>
    <lineage>
        <taxon>Eukaryota</taxon>
        <taxon>Metazoa</taxon>
        <taxon>Ecdysozoa</taxon>
        <taxon>Nematoda</taxon>
        <taxon>Chromadorea</taxon>
        <taxon>Rhabditida</taxon>
        <taxon>Rhabditina</taxon>
        <taxon>Rhabditomorpha</taxon>
        <taxon>Strongyloidea</taxon>
        <taxon>Metastrongylidae</taxon>
        <taxon>Parelaphostrongylus</taxon>
    </lineage>
</organism>
<dbReference type="AlphaFoldDB" id="A0AAD5WIZ8"/>
<protein>
    <submittedName>
        <fullName evidence="1">Uncharacterized protein</fullName>
    </submittedName>
</protein>
<gene>
    <name evidence="1" type="ORF">KIN20_033601</name>
</gene>
<keyword evidence="2" id="KW-1185">Reference proteome</keyword>
<reference evidence="1" key="1">
    <citation type="submission" date="2021-06" db="EMBL/GenBank/DDBJ databases">
        <title>Parelaphostrongylus tenuis whole genome reference sequence.</title>
        <authorList>
            <person name="Garwood T.J."/>
            <person name="Larsen P.A."/>
            <person name="Fountain-Jones N.M."/>
            <person name="Garbe J.R."/>
            <person name="Macchietto M.G."/>
            <person name="Kania S.A."/>
            <person name="Gerhold R.W."/>
            <person name="Richards J.E."/>
            <person name="Wolf T.M."/>
        </authorList>
    </citation>
    <scope>NUCLEOTIDE SEQUENCE</scope>
    <source>
        <strain evidence="1">MNPRO001-30</strain>
        <tissue evidence="1">Meninges</tissue>
    </source>
</reference>
<evidence type="ECO:0000313" key="2">
    <source>
        <dbReference type="Proteomes" id="UP001196413"/>
    </source>
</evidence>
<dbReference type="Proteomes" id="UP001196413">
    <property type="component" value="Unassembled WGS sequence"/>
</dbReference>
<sequence length="66" mass="7519">MWCIIMPSRPQQFTENSFAAMLPSPTAICPLLRVRWEEYKTKLTKYGAFSDIINEDYAVTCALVAS</sequence>
<dbReference type="EMBL" id="JAHQIW010007009">
    <property type="protein sequence ID" value="KAJ1371615.1"/>
    <property type="molecule type" value="Genomic_DNA"/>
</dbReference>
<name>A0AAD5WIZ8_PARTN</name>
<evidence type="ECO:0000313" key="1">
    <source>
        <dbReference type="EMBL" id="KAJ1371615.1"/>
    </source>
</evidence>
<accession>A0AAD5WIZ8</accession>
<proteinExistence type="predicted"/>
<comment type="caution">
    <text evidence="1">The sequence shown here is derived from an EMBL/GenBank/DDBJ whole genome shotgun (WGS) entry which is preliminary data.</text>
</comment>